<organism evidence="2 3">
    <name type="scientific">Streptosporangium canum</name>
    <dbReference type="NCBI Taxonomy" id="324952"/>
    <lineage>
        <taxon>Bacteria</taxon>
        <taxon>Bacillati</taxon>
        <taxon>Actinomycetota</taxon>
        <taxon>Actinomycetes</taxon>
        <taxon>Streptosporangiales</taxon>
        <taxon>Streptosporangiaceae</taxon>
        <taxon>Streptosporangium</taxon>
    </lineage>
</organism>
<protein>
    <recommendedName>
        <fullName evidence="1">Erythromycin biosynthesis protein CIII-like C-terminal domain-containing protein</fullName>
    </recommendedName>
</protein>
<dbReference type="PANTHER" id="PTHR48050">
    <property type="entry name" value="STEROL 3-BETA-GLUCOSYLTRANSFERASE"/>
    <property type="match status" value="1"/>
</dbReference>
<evidence type="ECO:0000259" key="1">
    <source>
        <dbReference type="Pfam" id="PF06722"/>
    </source>
</evidence>
<evidence type="ECO:0000313" key="3">
    <source>
        <dbReference type="Proteomes" id="UP000199111"/>
    </source>
</evidence>
<dbReference type="Gene3D" id="3.40.50.2000">
    <property type="entry name" value="Glycogen Phosphorylase B"/>
    <property type="match status" value="1"/>
</dbReference>
<dbReference type="RefSeq" id="WP_093888536.1">
    <property type="nucleotide sequence ID" value="NZ_FOQY01000013.1"/>
</dbReference>
<dbReference type="PANTHER" id="PTHR48050:SF13">
    <property type="entry name" value="STEROL 3-BETA-GLUCOSYLTRANSFERASE UGT80A2"/>
    <property type="match status" value="1"/>
</dbReference>
<sequence length="203" mass="21124">MPRPTGWRPGLEVTGYWWPVRPRGWQPDPVLTDFLGAGPAPVFVGFGSLAGTRAEPYTELVVDALRRAGLRGVVQTGREGPITDDVLGVDDVPHDSLFPQVAAVAHHCGGGTTGAVARAGVPAVAVPVMNDQPFWASRLAALGMAPPPIPFRSLTPARLADALTASLTEPGFRQRAEALAAGMAAEDGAAPIVTAVNRLLGAR</sequence>
<name>A0A1I3UQQ0_9ACTN</name>
<dbReference type="SUPFAM" id="SSF53756">
    <property type="entry name" value="UDP-Glycosyltransferase/glycogen phosphorylase"/>
    <property type="match status" value="1"/>
</dbReference>
<accession>A0A1I3UQQ0</accession>
<reference evidence="3" key="1">
    <citation type="submission" date="2016-10" db="EMBL/GenBank/DDBJ databases">
        <authorList>
            <person name="Varghese N."/>
            <person name="Submissions S."/>
        </authorList>
    </citation>
    <scope>NUCLEOTIDE SEQUENCE [LARGE SCALE GENOMIC DNA]</scope>
    <source>
        <strain evidence="3">CGMCC 4.2126</strain>
    </source>
</reference>
<dbReference type="Pfam" id="PF06722">
    <property type="entry name" value="EryCIII-like_C"/>
    <property type="match status" value="1"/>
</dbReference>
<dbReference type="Proteomes" id="UP000199111">
    <property type="component" value="Unassembled WGS sequence"/>
</dbReference>
<dbReference type="InterPro" id="IPR050426">
    <property type="entry name" value="Glycosyltransferase_28"/>
</dbReference>
<feature type="domain" description="Erythromycin biosynthesis protein CIII-like C-terminal" evidence="1">
    <location>
        <begin position="82"/>
        <end position="196"/>
    </location>
</feature>
<dbReference type="GO" id="GO:0016758">
    <property type="term" value="F:hexosyltransferase activity"/>
    <property type="evidence" value="ECO:0007669"/>
    <property type="project" value="UniProtKB-ARBA"/>
</dbReference>
<proteinExistence type="predicted"/>
<dbReference type="AlphaFoldDB" id="A0A1I3UQQ0"/>
<gene>
    <name evidence="2" type="ORF">SAMN05216275_11350</name>
</gene>
<keyword evidence="3" id="KW-1185">Reference proteome</keyword>
<evidence type="ECO:0000313" key="2">
    <source>
        <dbReference type="EMBL" id="SFJ85282.1"/>
    </source>
</evidence>
<dbReference type="GeneID" id="96299780"/>
<dbReference type="InterPro" id="IPR010610">
    <property type="entry name" value="EryCIII-like_C"/>
</dbReference>
<dbReference type="EMBL" id="FOQY01000013">
    <property type="protein sequence ID" value="SFJ85282.1"/>
    <property type="molecule type" value="Genomic_DNA"/>
</dbReference>
<dbReference type="FunFam" id="3.40.50.2000:FF:000009">
    <property type="entry name" value="Sterol 3-beta-glucosyltransferase UGT80A2"/>
    <property type="match status" value="1"/>
</dbReference>